<protein>
    <submittedName>
        <fullName evidence="1">Uncharacterized protein</fullName>
    </submittedName>
</protein>
<dbReference type="Proteomes" id="UP001610432">
    <property type="component" value="Unassembled WGS sequence"/>
</dbReference>
<accession>A0ABR4L9T9</accession>
<gene>
    <name evidence="1" type="ORF">BJX67DRAFT_318083</name>
</gene>
<comment type="caution">
    <text evidence="1">The sequence shown here is derived from an EMBL/GenBank/DDBJ whole genome shotgun (WGS) entry which is preliminary data.</text>
</comment>
<sequence>MNTPQDGSIGGQSDNGQQHPHCLKHTLFSRCRGSVLSSLTDLALFANSCSSSPLPLRLSTSTVDTSPLLKGIRNGGDLGLRPPPLVGLTLRSDPFSPIPFPRAVAFVCWFTLESPRHSSKYFCELLALSTGHAQQSTFRCVSPQVVPDMA</sequence>
<dbReference type="EMBL" id="JBFXLQ010000079">
    <property type="protein sequence ID" value="KAL2860924.1"/>
    <property type="molecule type" value="Genomic_DNA"/>
</dbReference>
<evidence type="ECO:0000313" key="2">
    <source>
        <dbReference type="Proteomes" id="UP001610432"/>
    </source>
</evidence>
<evidence type="ECO:0000313" key="1">
    <source>
        <dbReference type="EMBL" id="KAL2860924.1"/>
    </source>
</evidence>
<dbReference type="GeneID" id="98142339"/>
<proteinExistence type="predicted"/>
<dbReference type="RefSeq" id="XP_070880818.1">
    <property type="nucleotide sequence ID" value="XM_071027267.1"/>
</dbReference>
<keyword evidence="2" id="KW-1185">Reference proteome</keyword>
<name>A0ABR4L9T9_9EURO</name>
<organism evidence="1 2">
    <name type="scientific">Aspergillus lucknowensis</name>
    <dbReference type="NCBI Taxonomy" id="176173"/>
    <lineage>
        <taxon>Eukaryota</taxon>
        <taxon>Fungi</taxon>
        <taxon>Dikarya</taxon>
        <taxon>Ascomycota</taxon>
        <taxon>Pezizomycotina</taxon>
        <taxon>Eurotiomycetes</taxon>
        <taxon>Eurotiomycetidae</taxon>
        <taxon>Eurotiales</taxon>
        <taxon>Aspergillaceae</taxon>
        <taxon>Aspergillus</taxon>
        <taxon>Aspergillus subgen. Nidulantes</taxon>
    </lineage>
</organism>
<reference evidence="1 2" key="1">
    <citation type="submission" date="2024-07" db="EMBL/GenBank/DDBJ databases">
        <title>Section-level genome sequencing and comparative genomics of Aspergillus sections Usti and Cavernicolus.</title>
        <authorList>
            <consortium name="Lawrence Berkeley National Laboratory"/>
            <person name="Nybo J.L."/>
            <person name="Vesth T.C."/>
            <person name="Theobald S."/>
            <person name="Frisvad J.C."/>
            <person name="Larsen T.O."/>
            <person name="Kjaerboelling I."/>
            <person name="Rothschild-Mancinelli K."/>
            <person name="Lyhne E.K."/>
            <person name="Kogle M.E."/>
            <person name="Barry K."/>
            <person name="Clum A."/>
            <person name="Na H."/>
            <person name="Ledsgaard L."/>
            <person name="Lin J."/>
            <person name="Lipzen A."/>
            <person name="Kuo A."/>
            <person name="Riley R."/>
            <person name="Mondo S."/>
            <person name="Labutti K."/>
            <person name="Haridas S."/>
            <person name="Pangalinan J."/>
            <person name="Salamov A.A."/>
            <person name="Simmons B.A."/>
            <person name="Magnuson J.K."/>
            <person name="Chen J."/>
            <person name="Drula E."/>
            <person name="Henrissat B."/>
            <person name="Wiebenga A."/>
            <person name="Lubbers R.J."/>
            <person name="Gomes A.C."/>
            <person name="Macurrencykelacurrency M.R."/>
            <person name="Stajich J."/>
            <person name="Grigoriev I.V."/>
            <person name="Mortensen U.H."/>
            <person name="De Vries R.P."/>
            <person name="Baker S.E."/>
            <person name="Andersen M.R."/>
        </authorList>
    </citation>
    <scope>NUCLEOTIDE SEQUENCE [LARGE SCALE GENOMIC DNA]</scope>
    <source>
        <strain evidence="1 2">CBS 449.75</strain>
    </source>
</reference>